<proteinExistence type="predicted"/>
<dbReference type="EMBL" id="GBXM01016182">
    <property type="protein sequence ID" value="JAH92395.1"/>
    <property type="molecule type" value="Transcribed_RNA"/>
</dbReference>
<organism evidence="1">
    <name type="scientific">Anguilla anguilla</name>
    <name type="common">European freshwater eel</name>
    <name type="synonym">Muraena anguilla</name>
    <dbReference type="NCBI Taxonomy" id="7936"/>
    <lineage>
        <taxon>Eukaryota</taxon>
        <taxon>Metazoa</taxon>
        <taxon>Chordata</taxon>
        <taxon>Craniata</taxon>
        <taxon>Vertebrata</taxon>
        <taxon>Euteleostomi</taxon>
        <taxon>Actinopterygii</taxon>
        <taxon>Neopterygii</taxon>
        <taxon>Teleostei</taxon>
        <taxon>Anguilliformes</taxon>
        <taxon>Anguillidae</taxon>
        <taxon>Anguilla</taxon>
    </lineage>
</organism>
<protein>
    <submittedName>
        <fullName evidence="1">Uncharacterized protein</fullName>
    </submittedName>
</protein>
<reference evidence="1" key="2">
    <citation type="journal article" date="2015" name="Fish Shellfish Immunol.">
        <title>Early steps in the European eel (Anguilla anguilla)-Vibrio vulnificus interaction in the gills: Role of the RtxA13 toxin.</title>
        <authorList>
            <person name="Callol A."/>
            <person name="Pajuelo D."/>
            <person name="Ebbesson L."/>
            <person name="Teles M."/>
            <person name="MacKenzie S."/>
            <person name="Amaro C."/>
        </authorList>
    </citation>
    <scope>NUCLEOTIDE SEQUENCE</scope>
</reference>
<sequence>MSSRLLRMSTKTRQEDTSVRFTYRGVWLKRGNPPV</sequence>
<evidence type="ECO:0000313" key="1">
    <source>
        <dbReference type="EMBL" id="JAH92395.1"/>
    </source>
</evidence>
<reference evidence="1" key="1">
    <citation type="submission" date="2014-11" db="EMBL/GenBank/DDBJ databases">
        <authorList>
            <person name="Amaro Gonzalez C."/>
        </authorList>
    </citation>
    <scope>NUCLEOTIDE SEQUENCE</scope>
</reference>
<accession>A0A0E9WS72</accession>
<name>A0A0E9WS72_ANGAN</name>
<dbReference type="AlphaFoldDB" id="A0A0E9WS72"/>